<evidence type="ECO:0000313" key="13">
    <source>
        <dbReference type="EMBL" id="KAK2963247.1"/>
    </source>
</evidence>
<organism evidence="13 14">
    <name type="scientific">Blattamonas nauphoetae</name>
    <dbReference type="NCBI Taxonomy" id="2049346"/>
    <lineage>
        <taxon>Eukaryota</taxon>
        <taxon>Metamonada</taxon>
        <taxon>Preaxostyla</taxon>
        <taxon>Oxymonadida</taxon>
        <taxon>Blattamonas</taxon>
    </lineage>
</organism>
<feature type="region of interest" description="Disordered" evidence="11">
    <location>
        <begin position="141"/>
        <end position="170"/>
    </location>
</feature>
<keyword evidence="14" id="KW-1185">Reference proteome</keyword>
<keyword evidence="9 12" id="KW-1133">Transmembrane helix</keyword>
<gene>
    <name evidence="13" type="ORF">BLNAU_1780</name>
</gene>
<dbReference type="SUPFAM" id="SSF50978">
    <property type="entry name" value="WD40 repeat-like"/>
    <property type="match status" value="1"/>
</dbReference>
<evidence type="ECO:0000313" key="14">
    <source>
        <dbReference type="Proteomes" id="UP001281761"/>
    </source>
</evidence>
<evidence type="ECO:0000256" key="6">
    <source>
        <dbReference type="ARBA" id="ARBA00022824"/>
    </source>
</evidence>
<dbReference type="EMBL" id="JARBJD010000007">
    <property type="protein sequence ID" value="KAK2963247.1"/>
    <property type="molecule type" value="Genomic_DNA"/>
</dbReference>
<keyword evidence="4 12" id="KW-0812">Transmembrane</keyword>
<accession>A0ABQ9YHL3</accession>
<keyword evidence="2" id="KW-0813">Transport</keyword>
<keyword evidence="3" id="KW-0853">WD repeat</keyword>
<name>A0ABQ9YHL3_9EUKA</name>
<evidence type="ECO:0000256" key="10">
    <source>
        <dbReference type="ARBA" id="ARBA00023136"/>
    </source>
</evidence>
<dbReference type="Gene3D" id="2.130.10.10">
    <property type="entry name" value="YVTN repeat-like/Quinoprotein amine dehydrogenase"/>
    <property type="match status" value="1"/>
</dbReference>
<keyword evidence="5" id="KW-0677">Repeat</keyword>
<keyword evidence="10 12" id="KW-0472">Membrane</keyword>
<evidence type="ECO:0000256" key="7">
    <source>
        <dbReference type="ARBA" id="ARBA00022892"/>
    </source>
</evidence>
<dbReference type="PANTHER" id="PTHR23284">
    <property type="entry name" value="PROLACTIN REGULATORY ELEMENT BINDING PROTEIN"/>
    <property type="match status" value="1"/>
</dbReference>
<protein>
    <submittedName>
        <fullName evidence="13">Uncharacterized protein</fullName>
    </submittedName>
</protein>
<evidence type="ECO:0000256" key="8">
    <source>
        <dbReference type="ARBA" id="ARBA00022927"/>
    </source>
</evidence>
<evidence type="ECO:0000256" key="1">
    <source>
        <dbReference type="ARBA" id="ARBA00004389"/>
    </source>
</evidence>
<dbReference type="InterPro" id="IPR045260">
    <property type="entry name" value="Sec12-like"/>
</dbReference>
<keyword evidence="6" id="KW-0256">Endoplasmic reticulum</keyword>
<feature type="transmembrane region" description="Helical" evidence="12">
    <location>
        <begin position="446"/>
        <end position="463"/>
    </location>
</feature>
<evidence type="ECO:0000256" key="9">
    <source>
        <dbReference type="ARBA" id="ARBA00022989"/>
    </source>
</evidence>
<dbReference type="Proteomes" id="UP001281761">
    <property type="component" value="Unassembled WGS sequence"/>
</dbReference>
<proteinExistence type="predicted"/>
<reference evidence="13 14" key="1">
    <citation type="journal article" date="2022" name="bioRxiv">
        <title>Genomics of Preaxostyla Flagellates Illuminates Evolutionary Transitions and the Path Towards Mitochondrial Loss.</title>
        <authorList>
            <person name="Novak L.V.F."/>
            <person name="Treitli S.C."/>
            <person name="Pyrih J."/>
            <person name="Halakuc P."/>
            <person name="Pipaliya S.V."/>
            <person name="Vacek V."/>
            <person name="Brzon O."/>
            <person name="Soukal P."/>
            <person name="Eme L."/>
            <person name="Dacks J.B."/>
            <person name="Karnkowska A."/>
            <person name="Elias M."/>
            <person name="Hampl V."/>
        </authorList>
    </citation>
    <scope>NUCLEOTIDE SEQUENCE [LARGE SCALE GENOMIC DNA]</scope>
    <source>
        <strain evidence="13">NAU3</strain>
        <tissue evidence="13">Gut</tissue>
    </source>
</reference>
<dbReference type="PANTHER" id="PTHR23284:SF0">
    <property type="entry name" value="PROLACTIN REGULATORY ELEMENT-BINDING PROTEIN"/>
    <property type="match status" value="1"/>
</dbReference>
<evidence type="ECO:0000256" key="11">
    <source>
        <dbReference type="SAM" id="MobiDB-lite"/>
    </source>
</evidence>
<evidence type="ECO:0000256" key="2">
    <source>
        <dbReference type="ARBA" id="ARBA00022448"/>
    </source>
</evidence>
<evidence type="ECO:0000256" key="3">
    <source>
        <dbReference type="ARBA" id="ARBA00022574"/>
    </source>
</evidence>
<comment type="subcellular location">
    <subcellularLocation>
        <location evidence="1">Endoplasmic reticulum membrane</location>
        <topology evidence="1">Single-pass membrane protein</topology>
    </subcellularLocation>
</comment>
<dbReference type="InterPro" id="IPR015943">
    <property type="entry name" value="WD40/YVTN_repeat-like_dom_sf"/>
</dbReference>
<keyword evidence="8" id="KW-0653">Protein transport</keyword>
<evidence type="ECO:0000256" key="12">
    <source>
        <dbReference type="SAM" id="Phobius"/>
    </source>
</evidence>
<evidence type="ECO:0000256" key="4">
    <source>
        <dbReference type="ARBA" id="ARBA00022692"/>
    </source>
</evidence>
<evidence type="ECO:0000256" key="5">
    <source>
        <dbReference type="ARBA" id="ARBA00022737"/>
    </source>
</evidence>
<comment type="caution">
    <text evidence="13">The sequence shown here is derived from an EMBL/GenBank/DDBJ whole genome shotgun (WGS) entry which is preliminary data.</text>
</comment>
<keyword evidence="7" id="KW-0931">ER-Golgi transport</keyword>
<sequence>MTDSTSALVHGGFQLYCCGAIDSQFLFYSGGSGAQKTGFGNGVGILKIEDNGTLKLIDTHRDAFEIAIESCLFQGFVWSTRANGAACYQILEKDKSLKPIFSFALEGVSEMCSISVSEQYIALGDYNGNIYLFSTPKITKTSTKSEASPPNGGSSKKRKQKAESPTSSTSDLVYAVNEPPTFLFSFSKPIPESDQFTCDEHEIKHRHFVIKQQKSQTSPPLHAEQVKSISLCSMLHRNGSSFKKVPVLVSASPDSLSVMNLSSRTMIYSSKASDKMEFRKVFRYVGLDTLVPFRNAKPFIQSLQDLPVDQKKVFEWIVVFQNGEMDSRGLLTLLPLVDLSNESKRFTLTKFKGKPDDRWRGIALNFDSSLFAVGSAVGRMHVGDLSSGAILDTQKTLGRFVSDIEFVPLPPSKERTRRQLQKARQQIVVTSFPGAELHSFQRKTNLALILFLLLFIVAIFALFHENIQGMDYLVGKMPETLSQLDQTTN</sequence>
<dbReference type="InterPro" id="IPR036322">
    <property type="entry name" value="WD40_repeat_dom_sf"/>
</dbReference>